<dbReference type="Proteomes" id="UP000297239">
    <property type="component" value="Unassembled WGS sequence"/>
</dbReference>
<dbReference type="EMBL" id="RQFF01000027">
    <property type="protein sequence ID" value="TGK70624.1"/>
    <property type="molecule type" value="Genomic_DNA"/>
</dbReference>
<dbReference type="OrthoDB" id="7068459at2"/>
<evidence type="ECO:0000313" key="2">
    <source>
        <dbReference type="Proteomes" id="UP000297239"/>
    </source>
</evidence>
<sequence>MKNLTTIELMLLNKAIPPLDQHSINEIYRIERLDVKTFNEADVRAEIIDPLLSIIGYRKGKDFSVDREKMIQFRGKTKKYLDYNLTLWEKNFWLIEAKRPNFSQSEFGYDDLRQALEYSIHPEINAALIVLCDGINLEIFDRDESLNESILNILIKDLSKYIDTIRNILDPLQVWFFYRRRIIKSIDRAFEHEGNEGRLSEFTDLITKRLNSKRGQILSNFKKMITLDDNNYIHHIKKAKFDEIIDVHFYLKTTNQGTEILTQNLLKDKSPRSLFQTIYKMFPDDPKDYNDTYFMYSLNYLLSLEQEGVEINWLPAWLSKGNKPSLEVGIINLIKNMLNHFKENKSIKIILLASNTFRRINKILSILLPIQKNIATLEHLKTRYTENEFSWIQIMSSENHHILLGLDQFTLNATFDFVQSFYQKNKNDNLAMKKLKELWNFECSLLNEYPNYIELLKESDYGEMHPTEATDVVYDSLGHGALCIIKKYPKWEEYILENYKKDIENLFNMGSWAAKLMLGYSPEEKVQLSIQNNDLAERFFFNDLNTLNILSNHYRYRSYI</sequence>
<name>A0A6N4QCH1_9LEPT</name>
<keyword evidence="2" id="KW-1185">Reference proteome</keyword>
<evidence type="ECO:0000313" key="1">
    <source>
        <dbReference type="EMBL" id="TGK70624.1"/>
    </source>
</evidence>
<proteinExistence type="predicted"/>
<comment type="caution">
    <text evidence="1">The sequence shown here is derived from an EMBL/GenBank/DDBJ whole genome shotgun (WGS) entry which is preliminary data.</text>
</comment>
<accession>A0A6N4QCH1</accession>
<protein>
    <submittedName>
        <fullName evidence="1">Uncharacterized protein</fullName>
    </submittedName>
</protein>
<organism evidence="1 2">
    <name type="scientific">Leptospira kanakyensis</name>
    <dbReference type="NCBI Taxonomy" id="2484968"/>
    <lineage>
        <taxon>Bacteria</taxon>
        <taxon>Pseudomonadati</taxon>
        <taxon>Spirochaetota</taxon>
        <taxon>Spirochaetia</taxon>
        <taxon>Leptospirales</taxon>
        <taxon>Leptospiraceae</taxon>
        <taxon>Leptospira</taxon>
    </lineage>
</organism>
<dbReference type="AlphaFoldDB" id="A0A6N4QCH1"/>
<gene>
    <name evidence="1" type="ORF">EHQ18_09240</name>
</gene>
<dbReference type="Gene3D" id="3.90.1570.30">
    <property type="match status" value="1"/>
</dbReference>
<reference evidence="1" key="1">
    <citation type="journal article" date="2019" name="PLoS Negl. Trop. Dis.">
        <title>Revisiting the worldwide diversity of Leptospira species in the environment.</title>
        <authorList>
            <person name="Vincent A.T."/>
            <person name="Schiettekatte O."/>
            <person name="Bourhy P."/>
            <person name="Veyrier F.J."/>
            <person name="Picardeau M."/>
        </authorList>
    </citation>
    <scope>NUCLEOTIDE SEQUENCE [LARGE SCALE GENOMIC DNA]</scope>
    <source>
        <strain evidence="1">201800293</strain>
    </source>
</reference>